<keyword evidence="7" id="KW-0539">Nucleus</keyword>
<proteinExistence type="inferred from homology"/>
<keyword evidence="5" id="KW-0963">Cytoplasm</keyword>
<dbReference type="GO" id="GO:0005635">
    <property type="term" value="C:nuclear envelope"/>
    <property type="evidence" value="ECO:0007669"/>
    <property type="project" value="TreeGrafter"/>
</dbReference>
<protein>
    <recommendedName>
        <fullName evidence="8">Importin N-terminal domain-containing protein</fullName>
    </recommendedName>
</protein>
<dbReference type="GO" id="GO:0005829">
    <property type="term" value="C:cytosol"/>
    <property type="evidence" value="ECO:0007669"/>
    <property type="project" value="TreeGrafter"/>
</dbReference>
<evidence type="ECO:0000256" key="3">
    <source>
        <dbReference type="ARBA" id="ARBA00008669"/>
    </source>
</evidence>
<name>A0A835YFR9_9CHLO</name>
<dbReference type="GO" id="GO:0005049">
    <property type="term" value="F:nuclear export signal receptor activity"/>
    <property type="evidence" value="ECO:0007669"/>
    <property type="project" value="TreeGrafter"/>
</dbReference>
<comment type="caution">
    <text evidence="9">The sequence shown here is derived from an EMBL/GenBank/DDBJ whole genome shotgun (WGS) entry which is preliminary data.</text>
</comment>
<dbReference type="InterPro" id="IPR001494">
    <property type="entry name" value="Importin-beta_N"/>
</dbReference>
<keyword evidence="6" id="KW-0653">Protein transport</keyword>
<dbReference type="SMART" id="SM00913">
    <property type="entry name" value="IBN_N"/>
    <property type="match status" value="1"/>
</dbReference>
<dbReference type="InterPro" id="IPR011989">
    <property type="entry name" value="ARM-like"/>
</dbReference>
<dbReference type="InterPro" id="IPR005043">
    <property type="entry name" value="XPO2_C"/>
</dbReference>
<evidence type="ECO:0000256" key="7">
    <source>
        <dbReference type="ARBA" id="ARBA00023242"/>
    </source>
</evidence>
<evidence type="ECO:0000256" key="2">
    <source>
        <dbReference type="ARBA" id="ARBA00004496"/>
    </source>
</evidence>
<dbReference type="PROSITE" id="PS50166">
    <property type="entry name" value="IMPORTIN_B_NT"/>
    <property type="match status" value="1"/>
</dbReference>
<dbReference type="GO" id="GO:0006611">
    <property type="term" value="P:protein export from nucleus"/>
    <property type="evidence" value="ECO:0007669"/>
    <property type="project" value="TreeGrafter"/>
</dbReference>
<evidence type="ECO:0000259" key="8">
    <source>
        <dbReference type="PROSITE" id="PS50166"/>
    </source>
</evidence>
<evidence type="ECO:0000256" key="4">
    <source>
        <dbReference type="ARBA" id="ARBA00022448"/>
    </source>
</evidence>
<dbReference type="Pfam" id="PF03378">
    <property type="entry name" value="CAS_CSE1"/>
    <property type="match status" value="1"/>
</dbReference>
<keyword evidence="4" id="KW-0813">Transport</keyword>
<accession>A0A835YFR9</accession>
<evidence type="ECO:0000313" key="10">
    <source>
        <dbReference type="Proteomes" id="UP000612055"/>
    </source>
</evidence>
<dbReference type="InterPro" id="IPR013713">
    <property type="entry name" value="XPO2_central"/>
</dbReference>
<comment type="similarity">
    <text evidence="3">Belongs to the XPO2/CSE1 family.</text>
</comment>
<keyword evidence="10" id="KW-1185">Reference proteome</keyword>
<gene>
    <name evidence="9" type="ORF">HYH03_000236</name>
</gene>
<evidence type="ECO:0000313" key="9">
    <source>
        <dbReference type="EMBL" id="KAG2501736.1"/>
    </source>
</evidence>
<dbReference type="PANTHER" id="PTHR10997">
    <property type="entry name" value="IMPORTIN-7, 8, 11"/>
    <property type="match status" value="1"/>
</dbReference>
<reference evidence="9" key="1">
    <citation type="journal article" date="2020" name="bioRxiv">
        <title>Comparative genomics of Chlamydomonas.</title>
        <authorList>
            <person name="Craig R.J."/>
            <person name="Hasan A.R."/>
            <person name="Ness R.W."/>
            <person name="Keightley P.D."/>
        </authorList>
    </citation>
    <scope>NUCLEOTIDE SEQUENCE</scope>
    <source>
        <strain evidence="9">CCAP 11/70</strain>
    </source>
</reference>
<evidence type="ECO:0000256" key="5">
    <source>
        <dbReference type="ARBA" id="ARBA00022490"/>
    </source>
</evidence>
<dbReference type="Proteomes" id="UP000612055">
    <property type="component" value="Unassembled WGS sequence"/>
</dbReference>
<dbReference type="OrthoDB" id="3268246at2759"/>
<comment type="subcellular location">
    <subcellularLocation>
        <location evidence="2">Cytoplasm</location>
    </subcellularLocation>
    <subcellularLocation>
        <location evidence="1">Nucleus</location>
    </subcellularLocation>
</comment>
<dbReference type="GO" id="GO:0031267">
    <property type="term" value="F:small GTPase binding"/>
    <property type="evidence" value="ECO:0007669"/>
    <property type="project" value="InterPro"/>
</dbReference>
<feature type="domain" description="Importin N-terminal" evidence="8">
    <location>
        <begin position="26"/>
        <end position="103"/>
    </location>
</feature>
<evidence type="ECO:0000256" key="1">
    <source>
        <dbReference type="ARBA" id="ARBA00004123"/>
    </source>
</evidence>
<dbReference type="GO" id="GO:0006606">
    <property type="term" value="P:protein import into nucleus"/>
    <property type="evidence" value="ECO:0007669"/>
    <property type="project" value="TreeGrafter"/>
</dbReference>
<sequence length="945" mass="102730">MEVELQQLAAVFQATLSPDKDAIKAAEQQLKAAAQQPGYCIKVLKLAASPVDPSIRQSAAVNFKNVIKYRWVPSEADLYGGAQPLPDGEKAQIKQLLLGVTLGSPPRVAAQLSEALSIICSYDFPAKWPELLPELVAKLNTEDLAHVHGVLQVANNVFKRFRGQPSSNNALAQELDMCQQAFLGPLHAVAQRLGGLFPAMSAAAAGPGPALEQLRQLLGCMRLSFRIFYSLCSMGLSDATEQELGFWMDEMHRLLTYENPALDETDPDKEGVLDGVKCAVCQCVDLLLEIDEDTFKPHLQRFAASVWQVLMKVSHKPGQDNLAMAAIKFLNTIAKGVFSGLFAADGALQQICESVIVPNLRVRPEDEEMFEMNPTEYIRRDAEGGDSDTRRRAAADLVRSLTERFPAEVSRLFTGYITAALADYAASPAANWRSKDCAIYMVTALSVRGRTMAHGATSTTQLVNLLDFYSSQVLPELQSPKLNDNPLLKADAIKFVSTFRSLLPKDALLAAVPCLVALLGCEYCVVHSYAAIAIERLLALKEPGAGNKFTPADLGPVLAPLLEKLFAGFKLPDSSENEYLMKAVMRVIGFVGPAIGPVSGVCLKTLAEMLVEVCKNPRNPSFNHYLFESVAALIRHGTAANAASIAEYEQRLFPAFELVLQQDVQEFHPYVFQIFSQLIELRAAPLPATYLAIFPPLLAPVFWERSGNVPALVRLLQAYLTKAGGEVVAGGHLVAVLGVFQKLLSSKAHDHEGFYIVNAIVESLPMQAYAQFMPQIWTLMFQRLSGSKTPKFCRFFTVFLALFICKHGPAAASDSLDKVQPGIIYMLLQQVWLPTLPGIEGPEEEKLVAVAGAKLLTELPGFSAAGPQAALWAALRKALVDKLSGGAGGAGSGQQEDEEPDFEEMQGYSAAYAKLANASKVERPVLAEIPDPKQYVEQALARVGA</sequence>
<organism evidence="9 10">
    <name type="scientific">Edaphochlamys debaryana</name>
    <dbReference type="NCBI Taxonomy" id="47281"/>
    <lineage>
        <taxon>Eukaryota</taxon>
        <taxon>Viridiplantae</taxon>
        <taxon>Chlorophyta</taxon>
        <taxon>core chlorophytes</taxon>
        <taxon>Chlorophyceae</taxon>
        <taxon>CS clade</taxon>
        <taxon>Chlamydomonadales</taxon>
        <taxon>Chlamydomonadales incertae sedis</taxon>
        <taxon>Edaphochlamys</taxon>
    </lineage>
</organism>
<evidence type="ECO:0000256" key="6">
    <source>
        <dbReference type="ARBA" id="ARBA00022927"/>
    </source>
</evidence>
<dbReference type="Gene3D" id="1.25.10.10">
    <property type="entry name" value="Leucine-rich Repeat Variant"/>
    <property type="match status" value="1"/>
</dbReference>
<dbReference type="SUPFAM" id="SSF48371">
    <property type="entry name" value="ARM repeat"/>
    <property type="match status" value="1"/>
</dbReference>
<dbReference type="EMBL" id="JAEHOE010000001">
    <property type="protein sequence ID" value="KAG2501736.1"/>
    <property type="molecule type" value="Genomic_DNA"/>
</dbReference>
<dbReference type="PANTHER" id="PTHR10997:SF8">
    <property type="entry name" value="EXPORTIN-2"/>
    <property type="match status" value="1"/>
</dbReference>
<dbReference type="InterPro" id="IPR016024">
    <property type="entry name" value="ARM-type_fold"/>
</dbReference>
<dbReference type="Pfam" id="PF03810">
    <property type="entry name" value="IBN_N"/>
    <property type="match status" value="1"/>
</dbReference>
<dbReference type="AlphaFoldDB" id="A0A835YFR9"/>
<dbReference type="Pfam" id="PF08506">
    <property type="entry name" value="Cse1"/>
    <property type="match status" value="1"/>
</dbReference>